<evidence type="ECO:0000313" key="3">
    <source>
        <dbReference type="Proteomes" id="UP000252355"/>
    </source>
</evidence>
<dbReference type="EMBL" id="QOQW01000015">
    <property type="protein sequence ID" value="RCK79219.1"/>
    <property type="molecule type" value="Genomic_DNA"/>
</dbReference>
<gene>
    <name evidence="2" type="ORF">OZSIB_0333</name>
</gene>
<reference evidence="2 3" key="1">
    <citation type="submission" date="2018-05" db="EMBL/GenBank/DDBJ databases">
        <title>A metagenomic window into the 2 km-deep terrestrial subsurface aquifer revealed taxonomically and functionally diverse microbial community comprising novel uncultured bacterial lineages.</title>
        <authorList>
            <person name="Kadnikov V.V."/>
            <person name="Mardanov A.V."/>
            <person name="Beletsky A.V."/>
            <person name="Banks D."/>
            <person name="Pimenov N.V."/>
            <person name="Frank Y.A."/>
            <person name="Karnachuk O.V."/>
            <person name="Ravin N.V."/>
        </authorList>
    </citation>
    <scope>NUCLEOTIDE SEQUENCE [LARGE SCALE GENOMIC DNA]</scope>
    <source>
        <strain evidence="2">BY5</strain>
    </source>
</reference>
<accession>A0A367ZN88</accession>
<organism evidence="2 3">
    <name type="scientific">Candidatus Ozemobacter sibiricus</name>
    <dbReference type="NCBI Taxonomy" id="2268124"/>
    <lineage>
        <taxon>Bacteria</taxon>
        <taxon>Candidatus Ozemobacteria</taxon>
        <taxon>Candidatus Ozemobacterales</taxon>
        <taxon>Candidatus Ozemobacteraceae</taxon>
        <taxon>Candidatus Ozemobacter</taxon>
    </lineage>
</organism>
<dbReference type="Proteomes" id="UP000252355">
    <property type="component" value="Unassembled WGS sequence"/>
</dbReference>
<feature type="compositionally biased region" description="Basic and acidic residues" evidence="1">
    <location>
        <begin position="383"/>
        <end position="396"/>
    </location>
</feature>
<comment type="caution">
    <text evidence="2">The sequence shown here is derived from an EMBL/GenBank/DDBJ whole genome shotgun (WGS) entry which is preliminary data.</text>
</comment>
<feature type="compositionally biased region" description="Basic and acidic residues" evidence="1">
    <location>
        <begin position="242"/>
        <end position="254"/>
    </location>
</feature>
<evidence type="ECO:0000256" key="1">
    <source>
        <dbReference type="SAM" id="MobiDB-lite"/>
    </source>
</evidence>
<name>A0A367ZN88_9BACT</name>
<dbReference type="AlphaFoldDB" id="A0A367ZN88"/>
<evidence type="ECO:0000313" key="2">
    <source>
        <dbReference type="EMBL" id="RCK79219.1"/>
    </source>
</evidence>
<sequence>MDIDTFKPTFLIQIEGQTLSADITQEITSFVFEDNEEELDVLELAVTDRNLQFVDDPLFQEGNEIVARFGYVGNLSPRKKAVIKDIDYDFPEDGDPTIHIKAYDKGFKLAGKENQKVWQKPAPGILYSEIAEEIAGANGLTPVVTATKARHLRVTQSNVSDAQFLKELAGKARDKDGDGVTGYVFYVQDDELHFHPRDLDKKPAATLEYFTDRKGVLRSFRPSTQSQGAKGAGVETKAVGVDPRKKEPVEHKANNETTPERTSLGKRTYLVDGNTGEGAYKEQESGQVVPTFDRSEGFHEEPRQEPAQDLSEGKFREAELRQVEADAVTIGIPALRAKQNVEVKGVGRKFSGVYYCHSVRHAFGEGGYHCELKLKKNALGKGAGDKSDEAKGKQNDQEAPPTPKEEPPPMVTIDADSGRRL</sequence>
<proteinExistence type="predicted"/>
<feature type="region of interest" description="Disordered" evidence="1">
    <location>
        <begin position="222"/>
        <end position="261"/>
    </location>
</feature>
<dbReference type="SUPFAM" id="SSF69279">
    <property type="entry name" value="Phage tail proteins"/>
    <property type="match status" value="1"/>
</dbReference>
<feature type="region of interest" description="Disordered" evidence="1">
    <location>
        <begin position="379"/>
        <end position="421"/>
    </location>
</feature>
<protein>
    <submittedName>
        <fullName evidence="2">Phage protein D</fullName>
    </submittedName>
</protein>